<dbReference type="InterPro" id="IPR002763">
    <property type="entry name" value="DUF72"/>
</dbReference>
<dbReference type="PANTHER" id="PTHR30348:SF9">
    <property type="entry name" value="UPF0759 PROTEIN YECE"/>
    <property type="match status" value="1"/>
</dbReference>
<accession>A0A1Y6C8X2</accession>
<sequence length="291" mass="34477">MHFGRVESLRDIDWSIPQDQPRTKGFLGLDWQGQQELVIGAPIWGCPEWVPKIYPSGTRSRDYLYHYSRKYEAIEFNPSFYSLPSIDQIKHWRRQVPDQFRFCPKVPQDISARLGAYDAKLLHEYLHCLEAFGKNLGLPFMQLPESLALKEFAYLQKFLQIFPKDVSLAIEFRHPSWFYGGMLRDDVINYLYRYGKSAVITDTPGRRDAVHVSLTYPQVMIRFLGYFHSGTDEPRLRAWIKRIFSWLEKGLDRAYLFIHQPNHSLIPDALDYLQWKIFEQQHMKKNKQNVL</sequence>
<dbReference type="Gene3D" id="3.20.20.410">
    <property type="entry name" value="Protein of unknown function UPF0759"/>
    <property type="match status" value="1"/>
</dbReference>
<dbReference type="EMBL" id="FWZT01000016">
    <property type="protein sequence ID" value="SMF52015.1"/>
    <property type="molecule type" value="Genomic_DNA"/>
</dbReference>
<organism evidence="1 2">
    <name type="scientific">Pseudobacteriovorax antillogorgiicola</name>
    <dbReference type="NCBI Taxonomy" id="1513793"/>
    <lineage>
        <taxon>Bacteria</taxon>
        <taxon>Pseudomonadati</taxon>
        <taxon>Bdellovibrionota</taxon>
        <taxon>Oligoflexia</taxon>
        <taxon>Oligoflexales</taxon>
        <taxon>Pseudobacteriovoracaceae</taxon>
        <taxon>Pseudobacteriovorax</taxon>
    </lineage>
</organism>
<dbReference type="STRING" id="1513793.SAMN06296036_11630"/>
<keyword evidence="2" id="KW-1185">Reference proteome</keyword>
<evidence type="ECO:0000313" key="2">
    <source>
        <dbReference type="Proteomes" id="UP000192907"/>
    </source>
</evidence>
<name>A0A1Y6C8X2_9BACT</name>
<dbReference type="OrthoDB" id="9780310at2"/>
<dbReference type="SUPFAM" id="SSF117396">
    <property type="entry name" value="TM1631-like"/>
    <property type="match status" value="1"/>
</dbReference>
<dbReference type="InterPro" id="IPR036520">
    <property type="entry name" value="UPF0759_sf"/>
</dbReference>
<dbReference type="Pfam" id="PF01904">
    <property type="entry name" value="DUF72"/>
    <property type="match status" value="1"/>
</dbReference>
<proteinExistence type="predicted"/>
<dbReference type="RefSeq" id="WP_132321852.1">
    <property type="nucleotide sequence ID" value="NZ_FWZT01000016.1"/>
</dbReference>
<dbReference type="Proteomes" id="UP000192907">
    <property type="component" value="Unassembled WGS sequence"/>
</dbReference>
<dbReference type="AlphaFoldDB" id="A0A1Y6C8X2"/>
<evidence type="ECO:0000313" key="1">
    <source>
        <dbReference type="EMBL" id="SMF52015.1"/>
    </source>
</evidence>
<dbReference type="PANTHER" id="PTHR30348">
    <property type="entry name" value="UNCHARACTERIZED PROTEIN YECE"/>
    <property type="match status" value="1"/>
</dbReference>
<gene>
    <name evidence="1" type="ORF">SAMN06296036_11630</name>
</gene>
<protein>
    <submittedName>
        <fullName evidence="1">Uncharacterized conserved protein YecE, DUF72 family</fullName>
    </submittedName>
</protein>
<reference evidence="2" key="1">
    <citation type="submission" date="2017-04" db="EMBL/GenBank/DDBJ databases">
        <authorList>
            <person name="Varghese N."/>
            <person name="Submissions S."/>
        </authorList>
    </citation>
    <scope>NUCLEOTIDE SEQUENCE [LARGE SCALE GENOMIC DNA]</scope>
    <source>
        <strain evidence="2">RKEM611</strain>
    </source>
</reference>